<gene>
    <name evidence="1" type="ORF">QTG54_005494</name>
</gene>
<protein>
    <submittedName>
        <fullName evidence="1">Uncharacterized protein</fullName>
    </submittedName>
</protein>
<evidence type="ECO:0000313" key="2">
    <source>
        <dbReference type="Proteomes" id="UP001224775"/>
    </source>
</evidence>
<name>A0AAD8YD14_9STRA</name>
<proteinExistence type="predicted"/>
<dbReference type="Proteomes" id="UP001224775">
    <property type="component" value="Unassembled WGS sequence"/>
</dbReference>
<sequence length="276" mass="31507">MAILVKYSFSHVQIDFSTNDDSNSNNIDGEKVRMKLHTLSSELEQQLRQYSDQPCTWWRETYDVWLNSINEGENESDDNRSNEWNTFRSEGIQHLVSPLVGCDVLWDPQWDPKKHAYLNVDEYGNDTSSSPTTINKNNNVDGCHATMEAGSAGAIVDSISLIPGKRILIKDELSLWEDEFWINDRGYDPDAVVDDNDGGGMMKMKMVWRRTVQIGKSVCISTENTNEGSDDMSSAPLLLERTIHKQELAWTLGDDFREQTEYEEKLRAVEEALLQS</sequence>
<accession>A0AAD8YD14</accession>
<dbReference type="AlphaFoldDB" id="A0AAD8YD14"/>
<reference evidence="1" key="1">
    <citation type="submission" date="2023-06" db="EMBL/GenBank/DDBJ databases">
        <title>Survivors Of The Sea: Transcriptome response of Skeletonema marinoi to long-term dormancy.</title>
        <authorList>
            <person name="Pinder M.I.M."/>
            <person name="Kourtchenko O."/>
            <person name="Robertson E.K."/>
            <person name="Larsson T."/>
            <person name="Maumus F."/>
            <person name="Osuna-Cruz C.M."/>
            <person name="Vancaester E."/>
            <person name="Stenow R."/>
            <person name="Vandepoele K."/>
            <person name="Ploug H."/>
            <person name="Bruchert V."/>
            <person name="Godhe A."/>
            <person name="Topel M."/>
        </authorList>
    </citation>
    <scope>NUCLEOTIDE SEQUENCE</scope>
    <source>
        <strain evidence="1">R05AC</strain>
    </source>
</reference>
<organism evidence="1 2">
    <name type="scientific">Skeletonema marinoi</name>
    <dbReference type="NCBI Taxonomy" id="267567"/>
    <lineage>
        <taxon>Eukaryota</taxon>
        <taxon>Sar</taxon>
        <taxon>Stramenopiles</taxon>
        <taxon>Ochrophyta</taxon>
        <taxon>Bacillariophyta</taxon>
        <taxon>Coscinodiscophyceae</taxon>
        <taxon>Thalassiosirophycidae</taxon>
        <taxon>Thalassiosirales</taxon>
        <taxon>Skeletonemataceae</taxon>
        <taxon>Skeletonema</taxon>
        <taxon>Skeletonema marinoi-dohrnii complex</taxon>
    </lineage>
</organism>
<evidence type="ECO:0000313" key="1">
    <source>
        <dbReference type="EMBL" id="KAK1743897.1"/>
    </source>
</evidence>
<dbReference type="EMBL" id="JATAAI010000008">
    <property type="protein sequence ID" value="KAK1743897.1"/>
    <property type="molecule type" value="Genomic_DNA"/>
</dbReference>
<keyword evidence="2" id="KW-1185">Reference proteome</keyword>
<comment type="caution">
    <text evidence="1">The sequence shown here is derived from an EMBL/GenBank/DDBJ whole genome shotgun (WGS) entry which is preliminary data.</text>
</comment>